<organism evidence="1 2">
    <name type="scientific">Campylobacter concisus ATCC 51562</name>
    <dbReference type="NCBI Taxonomy" id="1242969"/>
    <lineage>
        <taxon>Bacteria</taxon>
        <taxon>Pseudomonadati</taxon>
        <taxon>Campylobacterota</taxon>
        <taxon>Epsilonproteobacteria</taxon>
        <taxon>Campylobacterales</taxon>
        <taxon>Campylobacteraceae</taxon>
        <taxon>Campylobacter</taxon>
    </lineage>
</organism>
<protein>
    <submittedName>
        <fullName evidence="1">Uncharacterized protein</fullName>
    </submittedName>
</protein>
<comment type="caution">
    <text evidence="1">The sequence shown here is derived from an EMBL/GenBank/DDBJ whole genome shotgun (WGS) entry which is preliminary data.</text>
</comment>
<evidence type="ECO:0000313" key="1">
    <source>
        <dbReference type="EMBL" id="ERJ25861.1"/>
    </source>
</evidence>
<reference evidence="1 2" key="1">
    <citation type="journal article" date="2013" name="BMC Genomics">
        <title>Comparative genomics of Campylobacter concisus isolates reveals genetic diversity and provides insights into disease association.</title>
        <authorList>
            <person name="Deshpande N.P."/>
            <person name="Kaakoush N.O."/>
            <person name="Wilkins M.R."/>
            <person name="Mitchell H.M."/>
        </authorList>
    </citation>
    <scope>NUCLEOTIDE SEQUENCE [LARGE SCALE GENOMIC DNA]</scope>
    <source>
        <strain evidence="1 2">ATCC 51562</strain>
    </source>
</reference>
<dbReference type="Proteomes" id="UP000016627">
    <property type="component" value="Unassembled WGS sequence"/>
</dbReference>
<sequence>MKKITLEEKIKLITAYAEGKPVEVYDTIFQRWFEKGTDTWDFDREEYRIRPNFTPKFKVGDVIVFIGGVNTTDFNTYEIIEVKQGCYWFNDISARPIEEIEKEFINVRDALWYFEIYDHVTKKYSMHPTRATMDEMDEEFGANHDTLSWKPIYALGFKLKEN</sequence>
<dbReference type="EMBL" id="ANNI01000005">
    <property type="protein sequence ID" value="ERJ25861.1"/>
    <property type="molecule type" value="Genomic_DNA"/>
</dbReference>
<dbReference type="eggNOG" id="ENOG5031B3U">
    <property type="taxonomic scope" value="Bacteria"/>
</dbReference>
<dbReference type="AlphaFoldDB" id="U2EP93"/>
<gene>
    <name evidence="1" type="ORF">ATCC51562_1600</name>
</gene>
<proteinExistence type="predicted"/>
<dbReference type="RefSeq" id="WP_021091156.1">
    <property type="nucleotide sequence ID" value="NZ_ANNI01000005.1"/>
</dbReference>
<dbReference type="PATRIC" id="fig|1242969.3.peg.1071"/>
<accession>U2EP93</accession>
<evidence type="ECO:0000313" key="2">
    <source>
        <dbReference type="Proteomes" id="UP000016627"/>
    </source>
</evidence>
<name>U2EP93_9BACT</name>